<evidence type="ECO:0000313" key="1">
    <source>
        <dbReference type="EMBL" id="MBL4935287.1"/>
    </source>
</evidence>
<keyword evidence="2" id="KW-1185">Reference proteome</keyword>
<gene>
    <name evidence="1" type="ORF">JK636_05895</name>
</gene>
<proteinExistence type="predicted"/>
<name>A0ABS1T936_9CLOT</name>
<accession>A0ABS1T936</accession>
<dbReference type="Pfam" id="PF12672">
    <property type="entry name" value="DUF3793"/>
    <property type="match status" value="1"/>
</dbReference>
<organism evidence="1 2">
    <name type="scientific">Clostridium rhizosphaerae</name>
    <dbReference type="NCBI Taxonomy" id="2803861"/>
    <lineage>
        <taxon>Bacteria</taxon>
        <taxon>Bacillati</taxon>
        <taxon>Bacillota</taxon>
        <taxon>Clostridia</taxon>
        <taxon>Eubacteriales</taxon>
        <taxon>Clostridiaceae</taxon>
        <taxon>Clostridium</taxon>
    </lineage>
</organism>
<protein>
    <submittedName>
        <fullName evidence="1">DUF3793 family protein</fullName>
    </submittedName>
</protein>
<reference evidence="1 2" key="1">
    <citation type="submission" date="2021-01" db="EMBL/GenBank/DDBJ databases">
        <title>Genome public.</title>
        <authorList>
            <person name="Liu C."/>
            <person name="Sun Q."/>
        </authorList>
    </citation>
    <scope>NUCLEOTIDE SEQUENCE [LARGE SCALE GENOMIC DNA]</scope>
    <source>
        <strain evidence="1 2">YIM B02515</strain>
    </source>
</reference>
<dbReference type="Proteomes" id="UP000632377">
    <property type="component" value="Unassembled WGS sequence"/>
</dbReference>
<dbReference type="RefSeq" id="WP_202747889.1">
    <property type="nucleotide sequence ID" value="NZ_JAESWC010000002.1"/>
</dbReference>
<dbReference type="InterPro" id="IPR024523">
    <property type="entry name" value="DUF3793"/>
</dbReference>
<sequence>MNALVNEFMDKMNNLDQKEYLYDIITYGMAPTISGDKCATLINLSNKYMNSYSLWKENKKEFIKNIPLKYYELNITYENYTVLFYDAQLLENVLCEDKSIKFLEGEGYQDKGSVDNLLNTLRKNYGEGCPYEIGLFLGIPLHDVLGFRKNSGKNYLYSGYWKVYEDVKGAKMIFHKYDSVKKRVMKAVSDGKSYKDIIDILN</sequence>
<dbReference type="EMBL" id="JAESWC010000002">
    <property type="protein sequence ID" value="MBL4935287.1"/>
    <property type="molecule type" value="Genomic_DNA"/>
</dbReference>
<evidence type="ECO:0000313" key="2">
    <source>
        <dbReference type="Proteomes" id="UP000632377"/>
    </source>
</evidence>
<comment type="caution">
    <text evidence="1">The sequence shown here is derived from an EMBL/GenBank/DDBJ whole genome shotgun (WGS) entry which is preliminary data.</text>
</comment>